<dbReference type="KEGG" id="fri:FraEuI1c_3426"/>
<organism evidence="3 4">
    <name type="scientific">Pseudofrankia inefficax (strain DSM 45817 / CECT 9037 / DDB 130130 / EuI1c)</name>
    <name type="common">Frankia inefficax</name>
    <dbReference type="NCBI Taxonomy" id="298654"/>
    <lineage>
        <taxon>Bacteria</taxon>
        <taxon>Bacillati</taxon>
        <taxon>Actinomycetota</taxon>
        <taxon>Actinomycetes</taxon>
        <taxon>Frankiales</taxon>
        <taxon>Frankiaceae</taxon>
        <taxon>Pseudofrankia</taxon>
    </lineage>
</organism>
<proteinExistence type="predicted"/>
<dbReference type="InterPro" id="IPR013094">
    <property type="entry name" value="AB_hydrolase_3"/>
</dbReference>
<keyword evidence="4" id="KW-1185">Reference proteome</keyword>
<dbReference type="InterPro" id="IPR029058">
    <property type="entry name" value="AB_hydrolase_fold"/>
</dbReference>
<dbReference type="PANTHER" id="PTHR48081:SF8">
    <property type="entry name" value="ALPHA_BETA HYDROLASE FOLD-3 DOMAIN-CONTAINING PROTEIN-RELATED"/>
    <property type="match status" value="1"/>
</dbReference>
<keyword evidence="1 3" id="KW-0378">Hydrolase</keyword>
<sequence>MGNVDQPVPPMDEECAAAWNHLVETQFGGRIPEITEELVPRAQAHKMPTRAMVLDQFPVTEEERSVPGLDAEITVSVFTPHDHEGTGPGIVWLHGGGMIAGHRFGAEAALQLALASGGVVVSVEYRMPPEYPDPTPVDDCYAALLWTADHAGELGIDPAALVLAGGSAGGGLAAGTALHVRDDGGPSLAGLLLLSPMLDDRMRTASAHMSGRLSWTRTSNETGWRALLGDRAGTDRVSSYAAPGRAVDVSRLPPTFIDVGSVDLFRDEDVAFATSIWASGGDAELHVWRGGIHGYEGYAPESRLTVETLAARERWLTRVLGR</sequence>
<evidence type="ECO:0000313" key="4">
    <source>
        <dbReference type="Proteomes" id="UP000002484"/>
    </source>
</evidence>
<dbReference type="Gene3D" id="3.40.50.1820">
    <property type="entry name" value="alpha/beta hydrolase"/>
    <property type="match status" value="1"/>
</dbReference>
<evidence type="ECO:0000256" key="1">
    <source>
        <dbReference type="ARBA" id="ARBA00022801"/>
    </source>
</evidence>
<protein>
    <submittedName>
        <fullName evidence="3">Alpha/beta hydrolase fold-3 domain protein</fullName>
    </submittedName>
</protein>
<evidence type="ECO:0000313" key="3">
    <source>
        <dbReference type="EMBL" id="ADP81435.1"/>
    </source>
</evidence>
<dbReference type="InParanoid" id="E3IXY0"/>
<dbReference type="SUPFAM" id="SSF53474">
    <property type="entry name" value="alpha/beta-Hydrolases"/>
    <property type="match status" value="1"/>
</dbReference>
<accession>E3IXY0</accession>
<dbReference type="Pfam" id="PF07859">
    <property type="entry name" value="Abhydrolase_3"/>
    <property type="match status" value="1"/>
</dbReference>
<gene>
    <name evidence="3" type="ordered locus">FraEuI1c_3426</name>
</gene>
<dbReference type="STRING" id="298654.FraEuI1c_3426"/>
<dbReference type="RefSeq" id="WP_013424553.1">
    <property type="nucleotide sequence ID" value="NC_014666.1"/>
</dbReference>
<dbReference type="EMBL" id="CP002299">
    <property type="protein sequence ID" value="ADP81435.1"/>
    <property type="molecule type" value="Genomic_DNA"/>
</dbReference>
<name>E3IXY0_PSEI1</name>
<dbReference type="Proteomes" id="UP000002484">
    <property type="component" value="Chromosome"/>
</dbReference>
<dbReference type="AlphaFoldDB" id="E3IXY0"/>
<dbReference type="InterPro" id="IPR050300">
    <property type="entry name" value="GDXG_lipolytic_enzyme"/>
</dbReference>
<dbReference type="GO" id="GO:0016787">
    <property type="term" value="F:hydrolase activity"/>
    <property type="evidence" value="ECO:0007669"/>
    <property type="project" value="UniProtKB-KW"/>
</dbReference>
<dbReference type="HOGENOM" id="CLU_012494_6_1_11"/>
<reference evidence="3 4" key="1">
    <citation type="submission" date="2010-10" db="EMBL/GenBank/DDBJ databases">
        <title>Complete sequence of Frankia sp. EuI1c.</title>
        <authorList>
            <consortium name="US DOE Joint Genome Institute"/>
            <person name="Lucas S."/>
            <person name="Copeland A."/>
            <person name="Lapidus A."/>
            <person name="Cheng J.-F."/>
            <person name="Bruce D."/>
            <person name="Goodwin L."/>
            <person name="Pitluck S."/>
            <person name="Chertkov O."/>
            <person name="Detter J.C."/>
            <person name="Han C."/>
            <person name="Tapia R."/>
            <person name="Land M."/>
            <person name="Hauser L."/>
            <person name="Jeffries C."/>
            <person name="Kyrpides N."/>
            <person name="Ivanova N."/>
            <person name="Mikhailova N."/>
            <person name="Beauchemin N."/>
            <person name="Sen A."/>
            <person name="Sur S.A."/>
            <person name="Gtari M."/>
            <person name="Wall L."/>
            <person name="Tisa L."/>
            <person name="Woyke T."/>
        </authorList>
    </citation>
    <scope>NUCLEOTIDE SEQUENCE [LARGE SCALE GENOMIC DNA]</scope>
    <source>
        <strain evidence="4">DSM 45817 / CECT 9037 / EuI1c</strain>
    </source>
</reference>
<feature type="domain" description="Alpha/beta hydrolase fold-3" evidence="2">
    <location>
        <begin position="90"/>
        <end position="295"/>
    </location>
</feature>
<dbReference type="PANTHER" id="PTHR48081">
    <property type="entry name" value="AB HYDROLASE SUPERFAMILY PROTEIN C4A8.06C"/>
    <property type="match status" value="1"/>
</dbReference>
<dbReference type="eggNOG" id="COG0657">
    <property type="taxonomic scope" value="Bacteria"/>
</dbReference>
<dbReference type="OrthoDB" id="3209779at2"/>
<evidence type="ECO:0000259" key="2">
    <source>
        <dbReference type="Pfam" id="PF07859"/>
    </source>
</evidence>